<keyword evidence="3 7" id="KW-0808">Transferase</keyword>
<accession>A0A2Z2N411</accession>
<dbReference type="OrthoDB" id="56234at2157"/>
<dbReference type="GO" id="GO:0005737">
    <property type="term" value="C:cytoplasm"/>
    <property type="evidence" value="ECO:0007669"/>
    <property type="project" value="TreeGrafter"/>
</dbReference>
<dbReference type="PANTHER" id="PTHR43178">
    <property type="entry name" value="DIHYDROLIPOAMIDE ACETYLTRANSFERASE COMPONENT OF PYRUVATE DEHYDROGENASE COMPLEX"/>
    <property type="match status" value="1"/>
</dbReference>
<dbReference type="KEGG" id="trl:A3L10_09350"/>
<evidence type="ECO:0000256" key="4">
    <source>
        <dbReference type="ARBA" id="ARBA00023315"/>
    </source>
</evidence>
<sequence>MTDEEVRMIAEQYEIDLSKLEGSGPGGEVTLEDLERYIKEHFYPKVLREVKLIGIRKVIAGRLSESYREAVHVTINMEVEMDGLVEMRKKLTEKLGRKPSYTVLMLKCMAKAIRDFIDVNATMDGDKITVYDDININVAIDSPIGLITPVIRNVDEKSLEELLDEYSDLVERTKKGLLKEKDFVGGTFTVTNLGMLEVDSFTPIINPPQVAILGLNRIAEKPVVRNGEIKKARVMTLSLSFDHRAIDGAPAARFLGRVKHYLENPEEVFGDL</sequence>
<comment type="similarity">
    <text evidence="2">Belongs to the 2-oxoacid dehydrogenase family.</text>
</comment>
<dbReference type="EMBL" id="CP015106">
    <property type="protein sequence ID" value="ASJ15323.1"/>
    <property type="molecule type" value="Genomic_DNA"/>
</dbReference>
<feature type="domain" description="2-oxoacid dehydrogenase acyltransferase catalytic" evidence="5">
    <location>
        <begin position="48"/>
        <end position="269"/>
    </location>
</feature>
<evidence type="ECO:0000259" key="5">
    <source>
        <dbReference type="Pfam" id="PF00198"/>
    </source>
</evidence>
<name>A0A2Z2N411_9EURY</name>
<evidence type="ECO:0000256" key="3">
    <source>
        <dbReference type="ARBA" id="ARBA00022679"/>
    </source>
</evidence>
<dbReference type="RefSeq" id="WP_088867360.1">
    <property type="nucleotide sequence ID" value="NZ_CP015106.1"/>
</dbReference>
<evidence type="ECO:0000313" key="7">
    <source>
        <dbReference type="EMBL" id="ASJ15323.1"/>
    </source>
</evidence>
<dbReference type="Pfam" id="PF02817">
    <property type="entry name" value="E3_binding"/>
    <property type="match status" value="1"/>
</dbReference>
<evidence type="ECO:0000256" key="1">
    <source>
        <dbReference type="ARBA" id="ARBA00001938"/>
    </source>
</evidence>
<protein>
    <submittedName>
        <fullName evidence="7">Dihydrolipoyllysine acetyltransferase</fullName>
    </submittedName>
</protein>
<dbReference type="SUPFAM" id="SSF47005">
    <property type="entry name" value="Peripheral subunit-binding domain of 2-oxo acid dehydrogenase complex"/>
    <property type="match status" value="1"/>
</dbReference>
<dbReference type="Gene3D" id="4.10.320.10">
    <property type="entry name" value="E3-binding domain"/>
    <property type="match status" value="1"/>
</dbReference>
<dbReference type="PANTHER" id="PTHR43178:SF5">
    <property type="entry name" value="LIPOAMIDE ACYLTRANSFERASE COMPONENT OF BRANCHED-CHAIN ALPHA-KETO ACID DEHYDROGENASE COMPLEX, MITOCHONDRIAL"/>
    <property type="match status" value="1"/>
</dbReference>
<comment type="cofactor">
    <cofactor evidence="1">
        <name>(R)-lipoate</name>
        <dbReference type="ChEBI" id="CHEBI:83088"/>
    </cofactor>
</comment>
<dbReference type="GO" id="GO:0016407">
    <property type="term" value="F:acetyltransferase activity"/>
    <property type="evidence" value="ECO:0007669"/>
    <property type="project" value="TreeGrafter"/>
</dbReference>
<dbReference type="Gene3D" id="3.30.559.10">
    <property type="entry name" value="Chloramphenicol acetyltransferase-like domain"/>
    <property type="match status" value="1"/>
</dbReference>
<organism evidence="7 8">
    <name type="scientific">Thermococcus radiotolerans</name>
    <dbReference type="NCBI Taxonomy" id="187880"/>
    <lineage>
        <taxon>Archaea</taxon>
        <taxon>Methanobacteriati</taxon>
        <taxon>Methanobacteriota</taxon>
        <taxon>Thermococci</taxon>
        <taxon>Thermococcales</taxon>
        <taxon>Thermococcaceae</taxon>
        <taxon>Thermococcus</taxon>
    </lineage>
</organism>
<evidence type="ECO:0000313" key="8">
    <source>
        <dbReference type="Proteomes" id="UP000250085"/>
    </source>
</evidence>
<dbReference type="Pfam" id="PF00198">
    <property type="entry name" value="2-oxoacid_dh"/>
    <property type="match status" value="1"/>
</dbReference>
<dbReference type="GeneID" id="33329053"/>
<dbReference type="InterPro" id="IPR004167">
    <property type="entry name" value="PSBD"/>
</dbReference>
<dbReference type="AlphaFoldDB" id="A0A2Z2N411"/>
<dbReference type="InterPro" id="IPR001078">
    <property type="entry name" value="2-oxoacid_DH_actylTfrase"/>
</dbReference>
<proteinExistence type="inferred from homology"/>
<dbReference type="InterPro" id="IPR036625">
    <property type="entry name" value="E3-bd_dom_sf"/>
</dbReference>
<evidence type="ECO:0000259" key="6">
    <source>
        <dbReference type="Pfam" id="PF02817"/>
    </source>
</evidence>
<feature type="domain" description="Peripheral subunit-binding (PSBD)" evidence="6">
    <location>
        <begin position="6"/>
        <end position="35"/>
    </location>
</feature>
<dbReference type="GO" id="GO:0031405">
    <property type="term" value="F:lipoic acid binding"/>
    <property type="evidence" value="ECO:0007669"/>
    <property type="project" value="TreeGrafter"/>
</dbReference>
<keyword evidence="8" id="KW-1185">Reference proteome</keyword>
<dbReference type="SUPFAM" id="SSF52777">
    <property type="entry name" value="CoA-dependent acyltransferases"/>
    <property type="match status" value="1"/>
</dbReference>
<keyword evidence="4" id="KW-0012">Acyltransferase</keyword>
<dbReference type="InterPro" id="IPR050743">
    <property type="entry name" value="2-oxoacid_DH_E2_comp"/>
</dbReference>
<evidence type="ECO:0000256" key="2">
    <source>
        <dbReference type="ARBA" id="ARBA00007317"/>
    </source>
</evidence>
<dbReference type="InterPro" id="IPR023213">
    <property type="entry name" value="CAT-like_dom_sf"/>
</dbReference>
<reference evidence="7 8" key="1">
    <citation type="submission" date="2016-04" db="EMBL/GenBank/DDBJ databases">
        <title>Complete genome sequence of Thermococcus radiotolerans type strain EJ2.</title>
        <authorList>
            <person name="Oger P.M."/>
        </authorList>
    </citation>
    <scope>NUCLEOTIDE SEQUENCE [LARGE SCALE GENOMIC DNA]</scope>
    <source>
        <strain evidence="7 8">EJ2</strain>
    </source>
</reference>
<dbReference type="Proteomes" id="UP000250085">
    <property type="component" value="Chromosome"/>
</dbReference>
<gene>
    <name evidence="7" type="ORF">A3L10_09350</name>
</gene>